<evidence type="ECO:0000313" key="2">
    <source>
        <dbReference type="Proteomes" id="UP000573327"/>
    </source>
</evidence>
<protein>
    <recommendedName>
        <fullName evidence="3">Phage head morphogenesis domain-containing protein</fullName>
    </recommendedName>
</protein>
<comment type="caution">
    <text evidence="1">The sequence shown here is derived from an EMBL/GenBank/DDBJ whole genome shotgun (WGS) entry which is preliminary data.</text>
</comment>
<name>A0A7W7SFF0_9ACTN</name>
<dbReference type="EMBL" id="JACHJR010000001">
    <property type="protein sequence ID" value="MBB4949476.1"/>
    <property type="molecule type" value="Genomic_DNA"/>
</dbReference>
<evidence type="ECO:0000313" key="1">
    <source>
        <dbReference type="EMBL" id="MBB4949476.1"/>
    </source>
</evidence>
<proteinExistence type="predicted"/>
<organism evidence="1 2">
    <name type="scientific">Kitasatospora gansuensis</name>
    <dbReference type="NCBI Taxonomy" id="258050"/>
    <lineage>
        <taxon>Bacteria</taxon>
        <taxon>Bacillati</taxon>
        <taxon>Actinomycetota</taxon>
        <taxon>Actinomycetes</taxon>
        <taxon>Kitasatosporales</taxon>
        <taxon>Streptomycetaceae</taxon>
        <taxon>Kitasatospora</taxon>
    </lineage>
</organism>
<evidence type="ECO:0008006" key="3">
    <source>
        <dbReference type="Google" id="ProtNLM"/>
    </source>
</evidence>
<gene>
    <name evidence="1" type="ORF">F4556_005011</name>
</gene>
<dbReference type="RefSeq" id="WP_184919845.1">
    <property type="nucleotide sequence ID" value="NZ_JACHJR010000001.1"/>
</dbReference>
<dbReference type="Proteomes" id="UP000573327">
    <property type="component" value="Unassembled WGS sequence"/>
</dbReference>
<reference evidence="1 2" key="1">
    <citation type="submission" date="2020-08" db="EMBL/GenBank/DDBJ databases">
        <title>Sequencing the genomes of 1000 actinobacteria strains.</title>
        <authorList>
            <person name="Klenk H.-P."/>
        </authorList>
    </citation>
    <scope>NUCLEOTIDE SEQUENCE [LARGE SCALE GENOMIC DNA]</scope>
    <source>
        <strain evidence="1 2">DSM 44786</strain>
    </source>
</reference>
<accession>A0A7W7SFF0</accession>
<dbReference type="AlphaFoldDB" id="A0A7W7SFF0"/>
<sequence length="264" mass="28617">MTDSPRADAEQAADDLGTAWQPLAAAQAAVLTALAAGRRTARLASALAEFTEAIRTFHHTVDAVIGDFAHREVARRYEEAARAATAGIGRTFEWTPTHQDTLRALTADTYSDLLRRAQETVRTSGAFYRAARAAARHDLPLLAVGRATAPTGARALADRLASTYQLDRVVYRNGTRMPVQAWAEAALHTRAAVATNTGTLAVAREHGISHVEVSDGYDCGWTSHPDPDKATRTLRSVEEAAEWPISHPRCNRGFRLQPDISPEA</sequence>
<keyword evidence="2" id="KW-1185">Reference proteome</keyword>